<dbReference type="Pfam" id="PF01529">
    <property type="entry name" value="DHHC"/>
    <property type="match status" value="1"/>
</dbReference>
<comment type="domain">
    <text evidence="7">The DHHC domain is required for palmitoyltransferase activity.</text>
</comment>
<dbReference type="PANTHER" id="PTHR12246">
    <property type="entry name" value="PALMITOYLTRANSFERASE ZDHHC16"/>
    <property type="match status" value="1"/>
</dbReference>
<dbReference type="GO" id="GO:0016020">
    <property type="term" value="C:membrane"/>
    <property type="evidence" value="ECO:0007669"/>
    <property type="project" value="UniProtKB-SubCell"/>
</dbReference>
<keyword evidence="5 7" id="KW-0472">Membrane</keyword>
<evidence type="ECO:0000313" key="9">
    <source>
        <dbReference type="EMBL" id="KAK2707412.1"/>
    </source>
</evidence>
<dbReference type="EMBL" id="JAVRJZ010000019">
    <property type="protein sequence ID" value="KAK2707412.1"/>
    <property type="molecule type" value="Genomic_DNA"/>
</dbReference>
<comment type="similarity">
    <text evidence="7">Belongs to the DHHC palmitoyltransferase family.</text>
</comment>
<feature type="transmembrane region" description="Helical" evidence="7">
    <location>
        <begin position="42"/>
        <end position="62"/>
    </location>
</feature>
<dbReference type="EMBL" id="JAVRJZ010000019">
    <property type="protein sequence ID" value="KAK2707410.1"/>
    <property type="molecule type" value="Genomic_DNA"/>
</dbReference>
<evidence type="ECO:0000256" key="5">
    <source>
        <dbReference type="ARBA" id="ARBA00023136"/>
    </source>
</evidence>
<feature type="non-terminal residue" evidence="9">
    <location>
        <position position="1"/>
    </location>
</feature>
<dbReference type="PROSITE" id="PS50216">
    <property type="entry name" value="DHHC"/>
    <property type="match status" value="1"/>
</dbReference>
<dbReference type="GO" id="GO:0019706">
    <property type="term" value="F:protein-cysteine S-palmitoyltransferase activity"/>
    <property type="evidence" value="ECO:0007669"/>
    <property type="project" value="UniProtKB-EC"/>
</dbReference>
<evidence type="ECO:0000259" key="8">
    <source>
        <dbReference type="Pfam" id="PF01529"/>
    </source>
</evidence>
<keyword evidence="4 7" id="KW-1133">Transmembrane helix</keyword>
<keyword evidence="10" id="KW-1185">Reference proteome</keyword>
<dbReference type="InterPro" id="IPR039859">
    <property type="entry name" value="PFA4/ZDH16/20/ERF2-like"/>
</dbReference>
<accession>A0AA88KX59</accession>
<evidence type="ECO:0000256" key="7">
    <source>
        <dbReference type="RuleBase" id="RU079119"/>
    </source>
</evidence>
<evidence type="ECO:0000256" key="2">
    <source>
        <dbReference type="ARBA" id="ARBA00022679"/>
    </source>
</evidence>
<evidence type="ECO:0000256" key="3">
    <source>
        <dbReference type="ARBA" id="ARBA00022692"/>
    </source>
</evidence>
<organism evidence="9 10">
    <name type="scientific">Artemia franciscana</name>
    <name type="common">Brine shrimp</name>
    <name type="synonym">Artemia sanfranciscana</name>
    <dbReference type="NCBI Taxonomy" id="6661"/>
    <lineage>
        <taxon>Eukaryota</taxon>
        <taxon>Metazoa</taxon>
        <taxon>Ecdysozoa</taxon>
        <taxon>Arthropoda</taxon>
        <taxon>Crustacea</taxon>
        <taxon>Branchiopoda</taxon>
        <taxon>Anostraca</taxon>
        <taxon>Artemiidae</taxon>
        <taxon>Artemia</taxon>
    </lineage>
</organism>
<gene>
    <name evidence="9" type="ORF">QYM36_015192</name>
</gene>
<keyword evidence="2 7" id="KW-0808">Transferase</keyword>
<evidence type="ECO:0000313" key="10">
    <source>
        <dbReference type="Proteomes" id="UP001187531"/>
    </source>
</evidence>
<protein>
    <recommendedName>
        <fullName evidence="7">Palmitoyltransferase</fullName>
        <ecNumber evidence="7">2.3.1.225</ecNumber>
    </recommendedName>
</protein>
<dbReference type="EC" id="2.3.1.225" evidence="7"/>
<feature type="transmembrane region" description="Helical" evidence="7">
    <location>
        <begin position="149"/>
        <end position="169"/>
    </location>
</feature>
<evidence type="ECO:0000256" key="1">
    <source>
        <dbReference type="ARBA" id="ARBA00004141"/>
    </source>
</evidence>
<comment type="subcellular location">
    <subcellularLocation>
        <location evidence="1">Membrane</location>
        <topology evidence="1">Multi-pass membrane protein</topology>
    </subcellularLocation>
</comment>
<evidence type="ECO:0000256" key="4">
    <source>
        <dbReference type="ARBA" id="ARBA00022989"/>
    </source>
</evidence>
<reference evidence="9" key="1">
    <citation type="submission" date="2023-07" db="EMBL/GenBank/DDBJ databases">
        <title>Chromosome-level genome assembly of Artemia franciscana.</title>
        <authorList>
            <person name="Jo E."/>
        </authorList>
    </citation>
    <scope>NUCLEOTIDE SEQUENCE</scope>
    <source>
        <tissue evidence="9">Whole body</tissue>
    </source>
</reference>
<dbReference type="Proteomes" id="UP001187531">
    <property type="component" value="Unassembled WGS sequence"/>
</dbReference>
<dbReference type="AlphaFoldDB" id="A0AA88KX59"/>
<feature type="transmembrane region" description="Helical" evidence="7">
    <location>
        <begin position="189"/>
        <end position="208"/>
    </location>
</feature>
<keyword evidence="6 7" id="KW-0012">Acyltransferase</keyword>
<sequence length="272" mass="30949">VKFKMLKHDPCGLICLCFTYLAVAYADYAVVRWILIEMIGNSIWTSIHAVSFNSLIFLLLFAHWRAVFTDPGTVPFPARKLDFSDLHSGNRASSEQKEGWTVCLKCEIYRPPRAHHCRTCNRCIRKMDHHCPWINNCVGERNQKYFLQFLIYVGAVAFYAAGLVVYAWFGECRDCFIESISFQHRVVHSIILMIESGLFGLFVVAIVIDQVTAIFSDTTAVEQVKGDNSGRTRRPKMSHLADVCGKGHPILWLFPCVSVPEPLSYNNGTYEV</sequence>
<feature type="domain" description="Palmitoyltransferase DHHC" evidence="8">
    <location>
        <begin position="98"/>
        <end position="225"/>
    </location>
</feature>
<evidence type="ECO:0000256" key="6">
    <source>
        <dbReference type="ARBA" id="ARBA00023315"/>
    </source>
</evidence>
<comment type="catalytic activity">
    <reaction evidence="7">
        <text>L-cysteinyl-[protein] + hexadecanoyl-CoA = S-hexadecanoyl-L-cysteinyl-[protein] + CoA</text>
        <dbReference type="Rhea" id="RHEA:36683"/>
        <dbReference type="Rhea" id="RHEA-COMP:10131"/>
        <dbReference type="Rhea" id="RHEA-COMP:11032"/>
        <dbReference type="ChEBI" id="CHEBI:29950"/>
        <dbReference type="ChEBI" id="CHEBI:57287"/>
        <dbReference type="ChEBI" id="CHEBI:57379"/>
        <dbReference type="ChEBI" id="CHEBI:74151"/>
        <dbReference type="EC" id="2.3.1.225"/>
    </reaction>
</comment>
<name>A0AA88KX59_ARTSF</name>
<dbReference type="EMBL" id="JAVRJZ010000019">
    <property type="protein sequence ID" value="KAK2707411.1"/>
    <property type="molecule type" value="Genomic_DNA"/>
</dbReference>
<proteinExistence type="inferred from homology"/>
<dbReference type="InterPro" id="IPR001594">
    <property type="entry name" value="Palmitoyltrfase_DHHC"/>
</dbReference>
<comment type="caution">
    <text evidence="9">The sequence shown here is derived from an EMBL/GenBank/DDBJ whole genome shotgun (WGS) entry which is preliminary data.</text>
</comment>
<keyword evidence="3 7" id="KW-0812">Transmembrane</keyword>